<protein>
    <submittedName>
        <fullName evidence="7">ABC transporter</fullName>
    </submittedName>
</protein>
<evidence type="ECO:0000313" key="7">
    <source>
        <dbReference type="EMBL" id="ELY39184.1"/>
    </source>
</evidence>
<sequence>MSEADAPTADDEPASLLELEGVHTYYGESHILEGIDLAVEEGEIVALIGRNGVGKTTTLRSILQLTPPREGTVRFRGEDVTGESTHEVAGRGVGWVPEDRRMFGYLTVEENIRVSVGPDQEYEPLREYVFDLFPDLERFREKEARNLSGGQQQMLSIARGMVGDNDLLLVDEPSEGLAPMIVDQVVDALREASAETTMVLVEQNFPLAMDLADRFYLLDHGRVVVSDTTEGVTADDERIRRYLSA</sequence>
<dbReference type="InterPro" id="IPR003593">
    <property type="entry name" value="AAA+_ATPase"/>
</dbReference>
<keyword evidence="4" id="KW-0067">ATP-binding</keyword>
<evidence type="ECO:0000313" key="8">
    <source>
        <dbReference type="Proteomes" id="UP000011599"/>
    </source>
</evidence>
<dbReference type="Gene3D" id="3.40.50.300">
    <property type="entry name" value="P-loop containing nucleotide triphosphate hydrolases"/>
    <property type="match status" value="1"/>
</dbReference>
<gene>
    <name evidence="7" type="ORF">C496_15042</name>
</gene>
<dbReference type="PANTHER" id="PTHR43820:SF2">
    <property type="entry name" value="ABC TRANSPORTER ATP-BINDING PROTEIN"/>
    <property type="match status" value="1"/>
</dbReference>
<dbReference type="PATRIC" id="fig|1114856.3.peg.3115"/>
<evidence type="ECO:0000256" key="5">
    <source>
        <dbReference type="ARBA" id="ARBA00022970"/>
    </source>
</evidence>
<evidence type="ECO:0000256" key="4">
    <source>
        <dbReference type="ARBA" id="ARBA00022840"/>
    </source>
</evidence>
<dbReference type="PROSITE" id="PS00211">
    <property type="entry name" value="ABC_TRANSPORTER_1"/>
    <property type="match status" value="1"/>
</dbReference>
<dbReference type="GO" id="GO:0015807">
    <property type="term" value="P:L-amino acid transport"/>
    <property type="evidence" value="ECO:0007669"/>
    <property type="project" value="TreeGrafter"/>
</dbReference>
<dbReference type="Proteomes" id="UP000011599">
    <property type="component" value="Unassembled WGS sequence"/>
</dbReference>
<dbReference type="AlphaFoldDB" id="L9VPU1"/>
<dbReference type="SMART" id="SM00382">
    <property type="entry name" value="AAA"/>
    <property type="match status" value="1"/>
</dbReference>
<comment type="caution">
    <text evidence="7">The sequence shown here is derived from an EMBL/GenBank/DDBJ whole genome shotgun (WGS) entry which is preliminary data.</text>
</comment>
<dbReference type="InterPro" id="IPR003439">
    <property type="entry name" value="ABC_transporter-like_ATP-bd"/>
</dbReference>
<dbReference type="CDD" id="cd03224">
    <property type="entry name" value="ABC_TM1139_LivF_branched"/>
    <property type="match status" value="1"/>
</dbReference>
<dbReference type="PANTHER" id="PTHR43820">
    <property type="entry name" value="HIGH-AFFINITY BRANCHED-CHAIN AMINO ACID TRANSPORT ATP-BINDING PROTEIN LIVF"/>
    <property type="match status" value="1"/>
</dbReference>
<dbReference type="SUPFAM" id="SSF52540">
    <property type="entry name" value="P-loop containing nucleoside triphosphate hydrolases"/>
    <property type="match status" value="1"/>
</dbReference>
<evidence type="ECO:0000256" key="1">
    <source>
        <dbReference type="ARBA" id="ARBA00005417"/>
    </source>
</evidence>
<evidence type="ECO:0000259" key="6">
    <source>
        <dbReference type="PROSITE" id="PS50893"/>
    </source>
</evidence>
<dbReference type="InterPro" id="IPR017871">
    <property type="entry name" value="ABC_transporter-like_CS"/>
</dbReference>
<keyword evidence="3" id="KW-0547">Nucleotide-binding</keyword>
<dbReference type="GO" id="GO:0016887">
    <property type="term" value="F:ATP hydrolysis activity"/>
    <property type="evidence" value="ECO:0007669"/>
    <property type="project" value="InterPro"/>
</dbReference>
<reference evidence="7 8" key="1">
    <citation type="journal article" date="2014" name="PLoS Genet.">
        <title>Phylogenetically driven sequencing of extremely halophilic archaea reveals strategies for static and dynamic osmo-response.</title>
        <authorList>
            <person name="Becker E.A."/>
            <person name="Seitzer P.M."/>
            <person name="Tritt A."/>
            <person name="Larsen D."/>
            <person name="Krusor M."/>
            <person name="Yao A.I."/>
            <person name="Wu D."/>
            <person name="Madern D."/>
            <person name="Eisen J.A."/>
            <person name="Darling A.E."/>
            <person name="Facciotti M.T."/>
        </authorList>
    </citation>
    <scope>NUCLEOTIDE SEQUENCE [LARGE SCALE GENOMIC DNA]</scope>
    <source>
        <strain evidence="7 8">GA33</strain>
    </source>
</reference>
<accession>L9VPU1</accession>
<dbReference type="OrthoDB" id="97750at2157"/>
<dbReference type="STRING" id="1114856.GCA_000383975_04570"/>
<dbReference type="GO" id="GO:0015658">
    <property type="term" value="F:branched-chain amino acid transmembrane transporter activity"/>
    <property type="evidence" value="ECO:0007669"/>
    <property type="project" value="TreeGrafter"/>
</dbReference>
<dbReference type="RefSeq" id="WP_006090995.1">
    <property type="nucleotide sequence ID" value="NZ_AOHW01000038.1"/>
</dbReference>
<proteinExistence type="inferred from homology"/>
<keyword evidence="8" id="KW-1185">Reference proteome</keyword>
<dbReference type="InterPro" id="IPR027417">
    <property type="entry name" value="P-loop_NTPase"/>
</dbReference>
<dbReference type="Pfam" id="PF00005">
    <property type="entry name" value="ABC_tran"/>
    <property type="match status" value="1"/>
</dbReference>
<organism evidence="7 8">
    <name type="scientific">Natronorubrum tibetense GA33</name>
    <dbReference type="NCBI Taxonomy" id="1114856"/>
    <lineage>
        <taxon>Archaea</taxon>
        <taxon>Methanobacteriati</taxon>
        <taxon>Methanobacteriota</taxon>
        <taxon>Stenosarchaea group</taxon>
        <taxon>Halobacteria</taxon>
        <taxon>Halobacteriales</taxon>
        <taxon>Natrialbaceae</taxon>
        <taxon>Natronorubrum</taxon>
    </lineage>
</organism>
<dbReference type="GO" id="GO:0005524">
    <property type="term" value="F:ATP binding"/>
    <property type="evidence" value="ECO:0007669"/>
    <property type="project" value="UniProtKB-KW"/>
</dbReference>
<comment type="similarity">
    <text evidence="1">Belongs to the ABC transporter superfamily.</text>
</comment>
<keyword evidence="5" id="KW-0029">Amino-acid transport</keyword>
<evidence type="ECO:0000256" key="3">
    <source>
        <dbReference type="ARBA" id="ARBA00022741"/>
    </source>
</evidence>
<dbReference type="EMBL" id="AOHW01000038">
    <property type="protein sequence ID" value="ELY39184.1"/>
    <property type="molecule type" value="Genomic_DNA"/>
</dbReference>
<dbReference type="InterPro" id="IPR052156">
    <property type="entry name" value="BCAA_Transport_ATP-bd_LivF"/>
</dbReference>
<feature type="domain" description="ABC transporter" evidence="6">
    <location>
        <begin position="17"/>
        <end position="245"/>
    </location>
</feature>
<keyword evidence="2" id="KW-0813">Transport</keyword>
<dbReference type="eggNOG" id="arCOG00924">
    <property type="taxonomic scope" value="Archaea"/>
</dbReference>
<dbReference type="PROSITE" id="PS50893">
    <property type="entry name" value="ABC_TRANSPORTER_2"/>
    <property type="match status" value="1"/>
</dbReference>
<name>L9VPU1_9EURY</name>
<evidence type="ECO:0000256" key="2">
    <source>
        <dbReference type="ARBA" id="ARBA00022448"/>
    </source>
</evidence>